<evidence type="ECO:0000313" key="19">
    <source>
        <dbReference type="EMBL" id="MZZ15890.1"/>
    </source>
</evidence>
<keyword evidence="1" id="KW-0540">Nuclease</keyword>
<dbReference type="InterPro" id="IPR011335">
    <property type="entry name" value="Restrct_endonuc-II-like"/>
</dbReference>
<evidence type="ECO:0000256" key="7">
    <source>
        <dbReference type="ARBA" id="ARBA00022840"/>
    </source>
</evidence>
<evidence type="ECO:0000256" key="3">
    <source>
        <dbReference type="ARBA" id="ARBA00022763"/>
    </source>
</evidence>
<dbReference type="GO" id="GO:0043138">
    <property type="term" value="F:3'-5' DNA helicase activity"/>
    <property type="evidence" value="ECO:0007669"/>
    <property type="project" value="UniProtKB-EC"/>
</dbReference>
<keyword evidence="5 15" id="KW-0347">Helicase</keyword>
<evidence type="ECO:0000256" key="11">
    <source>
        <dbReference type="ARBA" id="ARBA00034617"/>
    </source>
</evidence>
<dbReference type="GO" id="GO:0003677">
    <property type="term" value="F:DNA binding"/>
    <property type="evidence" value="ECO:0007669"/>
    <property type="project" value="UniProtKB-KW"/>
</dbReference>
<dbReference type="InterPro" id="IPR014017">
    <property type="entry name" value="DNA_helicase_UvrD-like_C"/>
</dbReference>
<evidence type="ECO:0000256" key="2">
    <source>
        <dbReference type="ARBA" id="ARBA00022741"/>
    </source>
</evidence>
<dbReference type="GO" id="GO:0005829">
    <property type="term" value="C:cytosol"/>
    <property type="evidence" value="ECO:0007669"/>
    <property type="project" value="TreeGrafter"/>
</dbReference>
<evidence type="ECO:0000259" key="17">
    <source>
        <dbReference type="PROSITE" id="PS51217"/>
    </source>
</evidence>
<dbReference type="PROSITE" id="PS51217">
    <property type="entry name" value="UVRD_HELICASE_CTER"/>
    <property type="match status" value="1"/>
</dbReference>
<comment type="catalytic activity">
    <reaction evidence="14">
        <text>ATP + H2O = ADP + phosphate + H(+)</text>
        <dbReference type="Rhea" id="RHEA:13065"/>
        <dbReference type="ChEBI" id="CHEBI:15377"/>
        <dbReference type="ChEBI" id="CHEBI:15378"/>
        <dbReference type="ChEBI" id="CHEBI:30616"/>
        <dbReference type="ChEBI" id="CHEBI:43474"/>
        <dbReference type="ChEBI" id="CHEBI:456216"/>
        <dbReference type="EC" id="5.6.2.4"/>
    </reaction>
</comment>
<keyword evidence="2 15" id="KW-0547">Nucleotide-binding</keyword>
<protein>
    <recommendedName>
        <fullName evidence="12">DNA 3'-5' helicase</fullName>
        <ecNumber evidence="12">5.6.2.4</ecNumber>
    </recommendedName>
    <alternativeName>
        <fullName evidence="13">DNA 3'-5' helicase II</fullName>
    </alternativeName>
</protein>
<dbReference type="PANTHER" id="PTHR11070:SF2">
    <property type="entry name" value="ATP-DEPENDENT DNA HELICASE SRS2"/>
    <property type="match status" value="1"/>
</dbReference>
<evidence type="ECO:0000256" key="14">
    <source>
        <dbReference type="ARBA" id="ARBA00048988"/>
    </source>
</evidence>
<geneLocation type="plasmid" evidence="18">
    <name>pJB37</name>
</geneLocation>
<dbReference type="InterPro" id="IPR027417">
    <property type="entry name" value="P-loop_NTPase"/>
</dbReference>
<keyword evidence="3" id="KW-0227">DNA damage</keyword>
<keyword evidence="18" id="KW-0614">Plasmid</keyword>
<name>A0A1V0M5Q8_PSEAI</name>
<dbReference type="GO" id="GO:0000725">
    <property type="term" value="P:recombinational repair"/>
    <property type="evidence" value="ECO:0007669"/>
    <property type="project" value="TreeGrafter"/>
</dbReference>
<dbReference type="Pfam" id="PF00580">
    <property type="entry name" value="UvrD-helicase"/>
    <property type="match status" value="2"/>
</dbReference>
<evidence type="ECO:0000256" key="8">
    <source>
        <dbReference type="ARBA" id="ARBA00023125"/>
    </source>
</evidence>
<dbReference type="Gene3D" id="3.90.320.10">
    <property type="match status" value="1"/>
</dbReference>
<evidence type="ECO:0000256" key="13">
    <source>
        <dbReference type="ARBA" id="ARBA00034923"/>
    </source>
</evidence>
<proteinExistence type="predicted"/>
<keyword evidence="8" id="KW-0238">DNA-binding</keyword>
<sequence length="1114" mass="122600">MTAFQSLPAIPHLEPIFAAIAAANPHDGQARADSIDPRRSLALLAPAGSGKTTQLLFRMLACLTVVERPEEILAITFTTKAAGEILERVTSALALAATGVEPVQAHEKPLYQLGRLVLERDRLLGWNLILNPSRLRIMTFDAFCAYLAGKTPIMSGLGGGKTVEDPALIYRSAILDTLGSVNSDDIPEELRDALEAVLTFARNRFELLVPMFSALLSKRDQWAGEIMTLDLPGMELAIAEMVAKHAAEAITVLGGSPLTQAMDILQHASGVYDGFGWAAQRPALAINQTSLDYLRGFAGFALTSENTLRKSVNVKNGFPAGEPLTKDMNALLKGLKDDPKVELYSEALVTLKTLPDLQYPQGSAAMCQHFTVILRYLLANLTLTFDGTATIDFQEVAQRAIQSLGLGDEVGDALLDEDRINHLMVDEFQDTSPSQFELLQRLVAHWEDDDSRSVFFCGDGFQSIYLFRAATVELFINMVMSKVFGPKSLEIHRLTVNFRSAPGVVEWNNRAYGKVFAKSDFPFVPSIPFRTVDGGVHIRPITTGPIGEAQEVVNIIKEALAKNPEQTIAILVRGRSHLKHILPALKEAGIPTAGQNIDPIAESAPVSEVIALIRALWHAADRTSWLAMLRSAFVGLSWDDCRIIAQGGKVIRGALNDDQLIATLSPDGQVRVERLNKVMERIERSARGTELVWAAKAAWVALGGPATVDSVEMADVETVFRVLAQHTSNGALQDPQAFFRALDNLYASPKAGVVQVMTIHNAKGLEYDSVILPGLNRTGATDDTPLFYWRNLAGTFALAPNVGDQDESSPESRLFKFIGRQVKKDILDEVSRLAYVGTTRAKCDCYLLAAVDKFDEDKPIRVASGSLLSCLWPELEEDFYEAEPGVPITADVSVEVPSKARLSASFTVELPRGIFIPAASNDQIPTENELADELREEEGNDYRAKTIGVVYHRVVELISKEGIEAWSIERLQTKKQAIAALLRREGYPAAEVPAGVARIHHLVERTISSTHGRWILKKRESGGQEVQVSSYRNSRWVHRYLDRPFVDDGVYWIIDWKTPDCPEGMPVEQFLSREVNRYAPKMREYKQAVQDAGVTLPVKLALFLPAVDRLVEVA</sequence>
<evidence type="ECO:0000256" key="5">
    <source>
        <dbReference type="ARBA" id="ARBA00022806"/>
    </source>
</evidence>
<accession>A0A1V0M5Q8</accession>
<feature type="domain" description="UvrD-like helicase ATP-binding" evidence="16">
    <location>
        <begin position="24"/>
        <end position="501"/>
    </location>
</feature>
<feature type="binding site" evidence="15">
    <location>
        <begin position="45"/>
        <end position="52"/>
    </location>
    <ligand>
        <name>ATP</name>
        <dbReference type="ChEBI" id="CHEBI:30616"/>
    </ligand>
</feature>
<gene>
    <name evidence="19" type="ORF">GUL26_26865</name>
</gene>
<dbReference type="Proteomes" id="UP000644192">
    <property type="component" value="Unassembled WGS sequence"/>
</dbReference>
<keyword evidence="9" id="KW-0234">DNA repair</keyword>
<keyword evidence="10" id="KW-0413">Isomerase</keyword>
<reference evidence="19" key="2">
    <citation type="submission" date="2020-01" db="EMBL/GenBank/DDBJ databases">
        <title>Bacteria Cultured from War Wounds Associated with the Conflict in Eastern Ukraine.</title>
        <authorList>
            <person name="Snesrud E."/>
            <person name="Galac M.R."/>
            <person name="Mc Gann P."/>
            <person name="Valentine K."/>
            <person name="Viacheslav K."/>
        </authorList>
    </citation>
    <scope>NUCLEOTIDE SEQUENCE</scope>
    <source>
        <strain evidence="19">VNMU148</strain>
    </source>
</reference>
<keyword evidence="4 15" id="KW-0378">Hydrolase</keyword>
<dbReference type="SUPFAM" id="SSF52540">
    <property type="entry name" value="P-loop containing nucleoside triphosphate hydrolases"/>
    <property type="match status" value="1"/>
</dbReference>
<keyword evidence="7 15" id="KW-0067">ATP-binding</keyword>
<dbReference type="InterPro" id="IPR011604">
    <property type="entry name" value="PDDEXK-like_dom_sf"/>
</dbReference>
<evidence type="ECO:0000256" key="4">
    <source>
        <dbReference type="ARBA" id="ARBA00022801"/>
    </source>
</evidence>
<evidence type="ECO:0000256" key="10">
    <source>
        <dbReference type="ARBA" id="ARBA00023235"/>
    </source>
</evidence>
<dbReference type="GO" id="GO:0033202">
    <property type="term" value="C:DNA helicase complex"/>
    <property type="evidence" value="ECO:0007669"/>
    <property type="project" value="TreeGrafter"/>
</dbReference>
<dbReference type="GO" id="GO:0004527">
    <property type="term" value="F:exonuclease activity"/>
    <property type="evidence" value="ECO:0007669"/>
    <property type="project" value="UniProtKB-KW"/>
</dbReference>
<dbReference type="Gene3D" id="3.40.50.300">
    <property type="entry name" value="P-loop containing nucleotide triphosphate hydrolases"/>
    <property type="match status" value="4"/>
</dbReference>
<dbReference type="PANTHER" id="PTHR11070">
    <property type="entry name" value="UVRD / RECB / PCRA DNA HELICASE FAMILY MEMBER"/>
    <property type="match status" value="1"/>
</dbReference>
<dbReference type="EMBL" id="WXZT01000024">
    <property type="protein sequence ID" value="MZZ15890.1"/>
    <property type="molecule type" value="Genomic_DNA"/>
</dbReference>
<evidence type="ECO:0000256" key="6">
    <source>
        <dbReference type="ARBA" id="ARBA00022839"/>
    </source>
</evidence>
<evidence type="ECO:0000256" key="12">
    <source>
        <dbReference type="ARBA" id="ARBA00034808"/>
    </source>
</evidence>
<evidence type="ECO:0000313" key="18">
    <source>
        <dbReference type="EMBL" id="ARD70220.1"/>
    </source>
</evidence>
<feature type="domain" description="UvrD-like helicase C-terminal" evidence="17">
    <location>
        <begin position="495"/>
        <end position="764"/>
    </location>
</feature>
<dbReference type="GO" id="GO:0005524">
    <property type="term" value="F:ATP binding"/>
    <property type="evidence" value="ECO:0007669"/>
    <property type="project" value="UniProtKB-UniRule"/>
</dbReference>
<reference evidence="18" key="1">
    <citation type="submission" date="2017-01" db="EMBL/GenBank/DDBJ databases">
        <title>Complete nucleotide sequence of an IncP-2 blaVIM-2-harboring megaplasmid from Pseudomonas aeruginosa.</title>
        <authorList>
            <person name="Botelho J."/>
            <person name="Grosso F."/>
            <person name="Mabrouk A."/>
            <person name="Peixe L."/>
        </authorList>
    </citation>
    <scope>NUCLEOTIDE SEQUENCE</scope>
    <source>
        <strain evidence="18">FFUP_PS_37</strain>
        <plasmid evidence="18">pJB37</plasmid>
    </source>
</reference>
<dbReference type="AlphaFoldDB" id="A0A1V0M5Q8"/>
<dbReference type="PROSITE" id="PS51198">
    <property type="entry name" value="UVRD_HELICASE_ATP_BIND"/>
    <property type="match status" value="1"/>
</dbReference>
<evidence type="ECO:0000256" key="1">
    <source>
        <dbReference type="ARBA" id="ARBA00022722"/>
    </source>
</evidence>
<evidence type="ECO:0000259" key="16">
    <source>
        <dbReference type="PROSITE" id="PS51198"/>
    </source>
</evidence>
<organism evidence="18">
    <name type="scientific">Pseudomonas aeruginosa</name>
    <dbReference type="NCBI Taxonomy" id="287"/>
    <lineage>
        <taxon>Bacteria</taxon>
        <taxon>Pseudomonadati</taxon>
        <taxon>Pseudomonadota</taxon>
        <taxon>Gammaproteobacteria</taxon>
        <taxon>Pseudomonadales</taxon>
        <taxon>Pseudomonadaceae</taxon>
        <taxon>Pseudomonas</taxon>
    </lineage>
</organism>
<dbReference type="EMBL" id="KY494864">
    <property type="protein sequence ID" value="ARD70220.1"/>
    <property type="molecule type" value="Genomic_DNA"/>
</dbReference>
<dbReference type="InterPro" id="IPR014016">
    <property type="entry name" value="UvrD-like_ATP-bd"/>
</dbReference>
<evidence type="ECO:0000256" key="15">
    <source>
        <dbReference type="PROSITE-ProRule" id="PRU00560"/>
    </source>
</evidence>
<dbReference type="SUPFAM" id="SSF52980">
    <property type="entry name" value="Restriction endonuclease-like"/>
    <property type="match status" value="1"/>
</dbReference>
<dbReference type="RefSeq" id="WP_071537076.1">
    <property type="nucleotide sequence ID" value="NZ_CAKNDP010000008.1"/>
</dbReference>
<dbReference type="Pfam" id="PF13361">
    <property type="entry name" value="UvrD_C"/>
    <property type="match status" value="2"/>
</dbReference>
<dbReference type="EC" id="5.6.2.4" evidence="12"/>
<comment type="catalytic activity">
    <reaction evidence="11">
        <text>Couples ATP hydrolysis with the unwinding of duplex DNA by translocating in the 3'-5' direction.</text>
        <dbReference type="EC" id="5.6.2.4"/>
    </reaction>
</comment>
<dbReference type="InterPro" id="IPR000212">
    <property type="entry name" value="DNA_helicase_UvrD/REP"/>
</dbReference>
<evidence type="ECO:0000256" key="9">
    <source>
        <dbReference type="ARBA" id="ARBA00023204"/>
    </source>
</evidence>
<keyword evidence="6" id="KW-0269">Exonuclease</keyword>